<dbReference type="SUPFAM" id="SSF48208">
    <property type="entry name" value="Six-hairpin glycosidases"/>
    <property type="match status" value="1"/>
</dbReference>
<gene>
    <name evidence="2" type="ORF">GGP41_000642</name>
</gene>
<sequence>MAHDHAFFLRQHSVFNVYTFIILTSLFFSTNLAHLTSPPGTWVSRNIQPLLEALSLKRDWQGLGPQMSRLLQVPVSITKSIRKNCADFDTPIAVMKYCLYPNPSDSYEKHIGPGSRAKLALSALQTWYNETTGLWETTGWWNAGNIVTTFGDYAKAFPEDADLQALTRDVFSNALARAPIMNPQPGYEDEPSNNTTDNQDGSMHIDSGYTKELDPITYEPHCKFPPDWKDGTKNISTAYAAHHIESPDPYDWLDGFYDDDLWWALAWINAYDVTNHQPYLDLAEGIFLAVAKTWGTYCGGGICWSWKKNYVNAIANELFLSTAAHLANRVEHKKETYLDWAMKSHDWFFQSGMININGTVNDGLTEDCENNNKTVWSYNQGVILGGLVELQRAASPSESDFLDAAYHIARAAISALTGSNGVIHDVCEPECGLDGGQFKGAFMRNLVRLYQAYPADMLAATIHLNAESIWNYNRETDEGLPFFGVDWDGPFVDPADASSQSSAMDALVGDVVTEWVFSIDNSGT</sequence>
<dbReference type="Pfam" id="PF03663">
    <property type="entry name" value="Glyco_hydro_76"/>
    <property type="match status" value="1"/>
</dbReference>
<dbReference type="InterPro" id="IPR053169">
    <property type="entry name" value="MUG_Protein"/>
</dbReference>
<dbReference type="PANTHER" id="PTHR47791:SF1">
    <property type="entry name" value="ENDO MANNANASE, GH76 FAMILY (EUROFUNG)"/>
    <property type="match status" value="1"/>
</dbReference>
<comment type="caution">
    <text evidence="2">The sequence shown here is derived from an EMBL/GenBank/DDBJ whole genome shotgun (WGS) entry which is preliminary data.</text>
</comment>
<dbReference type="EMBL" id="WNKQ01000004">
    <property type="protein sequence ID" value="KAF5851900.1"/>
    <property type="molecule type" value="Genomic_DNA"/>
</dbReference>
<proteinExistence type="predicted"/>
<organism evidence="2 3">
    <name type="scientific">Cochliobolus sativus</name>
    <name type="common">Common root rot and spot blotch fungus</name>
    <name type="synonym">Bipolaris sorokiniana</name>
    <dbReference type="NCBI Taxonomy" id="45130"/>
    <lineage>
        <taxon>Eukaryota</taxon>
        <taxon>Fungi</taxon>
        <taxon>Dikarya</taxon>
        <taxon>Ascomycota</taxon>
        <taxon>Pezizomycotina</taxon>
        <taxon>Dothideomycetes</taxon>
        <taxon>Pleosporomycetidae</taxon>
        <taxon>Pleosporales</taxon>
        <taxon>Pleosporineae</taxon>
        <taxon>Pleosporaceae</taxon>
        <taxon>Bipolaris</taxon>
    </lineage>
</organism>
<protein>
    <recommendedName>
        <fullName evidence="4">Glycoside hydrolase family 76 protein</fullName>
    </recommendedName>
</protein>
<accession>A0A8H5ZPM2</accession>
<evidence type="ECO:0000256" key="1">
    <source>
        <dbReference type="SAM" id="MobiDB-lite"/>
    </source>
</evidence>
<name>A0A8H5ZPM2_COCSA</name>
<feature type="region of interest" description="Disordered" evidence="1">
    <location>
        <begin position="181"/>
        <end position="204"/>
    </location>
</feature>
<dbReference type="GO" id="GO:0005975">
    <property type="term" value="P:carbohydrate metabolic process"/>
    <property type="evidence" value="ECO:0007669"/>
    <property type="project" value="InterPro"/>
</dbReference>
<reference evidence="2" key="1">
    <citation type="submission" date="2019-11" db="EMBL/GenBank/DDBJ databases">
        <title>Bipolaris sorokiniana Genome sequencing.</title>
        <authorList>
            <person name="Wang H."/>
        </authorList>
    </citation>
    <scope>NUCLEOTIDE SEQUENCE</scope>
</reference>
<evidence type="ECO:0000313" key="3">
    <source>
        <dbReference type="Proteomes" id="UP000624244"/>
    </source>
</evidence>
<dbReference type="AlphaFoldDB" id="A0A8H5ZPM2"/>
<evidence type="ECO:0008006" key="4">
    <source>
        <dbReference type="Google" id="ProtNLM"/>
    </source>
</evidence>
<dbReference type="Gene3D" id="1.50.10.20">
    <property type="match status" value="1"/>
</dbReference>
<dbReference type="Proteomes" id="UP000624244">
    <property type="component" value="Unassembled WGS sequence"/>
</dbReference>
<feature type="compositionally biased region" description="Polar residues" evidence="1">
    <location>
        <begin position="192"/>
        <end position="201"/>
    </location>
</feature>
<dbReference type="PANTHER" id="PTHR47791">
    <property type="entry name" value="MEIOTICALLY UP-REGULATED GENE 191 PROTEIN"/>
    <property type="match status" value="1"/>
</dbReference>
<dbReference type="InterPro" id="IPR008928">
    <property type="entry name" value="6-hairpin_glycosidase_sf"/>
</dbReference>
<evidence type="ECO:0000313" key="2">
    <source>
        <dbReference type="EMBL" id="KAF5851900.1"/>
    </source>
</evidence>
<dbReference type="InterPro" id="IPR005198">
    <property type="entry name" value="Glyco_hydro_76"/>
</dbReference>